<dbReference type="AlphaFoldDB" id="A0A226DZI4"/>
<keyword evidence="2" id="KW-0808">Transferase</keyword>
<proteinExistence type="inferred from homology"/>
<evidence type="ECO:0000256" key="1">
    <source>
        <dbReference type="ARBA" id="ARBA00022676"/>
    </source>
</evidence>
<organism evidence="8 9">
    <name type="scientific">Folsomia candida</name>
    <name type="common">Springtail</name>
    <dbReference type="NCBI Taxonomy" id="158441"/>
    <lineage>
        <taxon>Eukaryota</taxon>
        <taxon>Metazoa</taxon>
        <taxon>Ecdysozoa</taxon>
        <taxon>Arthropoda</taxon>
        <taxon>Hexapoda</taxon>
        <taxon>Collembola</taxon>
        <taxon>Entomobryomorpha</taxon>
        <taxon>Isotomoidea</taxon>
        <taxon>Isotomidae</taxon>
        <taxon>Proisotominae</taxon>
        <taxon>Folsomia</taxon>
    </lineage>
</organism>
<reference evidence="8 9" key="1">
    <citation type="submission" date="2015-12" db="EMBL/GenBank/DDBJ databases">
        <title>The genome of Folsomia candida.</title>
        <authorList>
            <person name="Faddeeva A."/>
            <person name="Derks M.F."/>
            <person name="Anvar Y."/>
            <person name="Smit S."/>
            <person name="Van Straalen N."/>
            <person name="Roelofs D."/>
        </authorList>
    </citation>
    <scope>NUCLEOTIDE SEQUENCE [LARGE SCALE GENOMIC DNA]</scope>
    <source>
        <strain evidence="8 9">VU population</strain>
        <tissue evidence="8">Whole body</tissue>
    </source>
</reference>
<evidence type="ECO:0000256" key="3">
    <source>
        <dbReference type="ARBA" id="ARBA00022695"/>
    </source>
</evidence>
<evidence type="ECO:0000313" key="9">
    <source>
        <dbReference type="Proteomes" id="UP000198287"/>
    </source>
</evidence>
<feature type="domain" description="PARP catalytic" evidence="6">
    <location>
        <begin position="180"/>
        <end position="276"/>
    </location>
</feature>
<gene>
    <name evidence="8" type="ORF">Fcan01_14791</name>
</gene>
<evidence type="ECO:0000256" key="4">
    <source>
        <dbReference type="ARBA" id="ARBA00023027"/>
    </source>
</evidence>
<keyword evidence="4" id="KW-0520">NAD</keyword>
<comment type="caution">
    <text evidence="8">The sequence shown here is derived from an EMBL/GenBank/DDBJ whole genome shotgun (WGS) entry which is preliminary data.</text>
</comment>
<dbReference type="EMBL" id="LNIX01000009">
    <property type="protein sequence ID" value="OXA50428.1"/>
    <property type="molecule type" value="Genomic_DNA"/>
</dbReference>
<evidence type="ECO:0000313" key="8">
    <source>
        <dbReference type="EMBL" id="OXA50428.1"/>
    </source>
</evidence>
<accession>A0A226DZI4</accession>
<dbReference type="Pfam" id="PF18084">
    <property type="entry name" value="ARTD15_N"/>
    <property type="match status" value="1"/>
</dbReference>
<dbReference type="GO" id="GO:0016779">
    <property type="term" value="F:nucleotidyltransferase activity"/>
    <property type="evidence" value="ECO:0007669"/>
    <property type="project" value="UniProtKB-KW"/>
</dbReference>
<name>A0A226DZI4_FOLCA</name>
<sequence>MPHHNYYDNWPKMSQVNNCLPSAPCSEEQLKMQRSQMADELYHLLDYRQLVLEIILDGKKITRIVCELRMSLFVKAVMMSDQRPQCLMPFPSSFFNPVTKEKQFGLLKETIAVIPPLQDITEDKQLPRMAWELLHWVFTNPLTIEAITENIPATLEALKLQMNLTDISPRFITSAEPFLLFKVTPSVPKTSFDAEKVTHGSFFAYHGSPLENFHSIIHRGLKNELNIRKAYGHGTYLSSTLKVSKGYSTGSEAWGHSALMTPHVDVGLELLRKEHLQCVAIVEVVNHPNLKKHKVGGDGTHYYVVEKDEWLQLSHLIVYVISHFM</sequence>
<dbReference type="GO" id="GO:0003950">
    <property type="term" value="F:NAD+ poly-ADP-ribosyltransferase activity"/>
    <property type="evidence" value="ECO:0007669"/>
    <property type="project" value="InterPro"/>
</dbReference>
<keyword evidence="1" id="KW-0328">Glycosyltransferase</keyword>
<dbReference type="InterPro" id="IPR051838">
    <property type="entry name" value="ARTD_PARP"/>
</dbReference>
<dbReference type="Gene3D" id="3.90.228.10">
    <property type="match status" value="1"/>
</dbReference>
<dbReference type="InterPro" id="IPR012317">
    <property type="entry name" value="Poly(ADP-ribose)pol_cat_dom"/>
</dbReference>
<dbReference type="OrthoDB" id="19501at2759"/>
<evidence type="ECO:0000256" key="2">
    <source>
        <dbReference type="ARBA" id="ARBA00022679"/>
    </source>
</evidence>
<feature type="domain" description="PARP16 N-terminal" evidence="7">
    <location>
        <begin position="65"/>
        <end position="138"/>
    </location>
</feature>
<evidence type="ECO:0000256" key="5">
    <source>
        <dbReference type="ARBA" id="ARBA00024347"/>
    </source>
</evidence>
<dbReference type="PANTHER" id="PTHR21328">
    <property type="entry name" value="POLY ADP-RIBOSE POLYMERASE FAMILY, MEMBER PARP"/>
    <property type="match status" value="1"/>
</dbReference>
<protein>
    <submittedName>
        <fullName evidence="8">Mono [ADP-ribose] polymerase PARP16</fullName>
    </submittedName>
</protein>
<keyword evidence="3" id="KW-0548">Nucleotidyltransferase</keyword>
<keyword evidence="9" id="KW-1185">Reference proteome</keyword>
<dbReference type="STRING" id="158441.A0A226DZI4"/>
<evidence type="ECO:0000259" key="7">
    <source>
        <dbReference type="Pfam" id="PF18084"/>
    </source>
</evidence>
<dbReference type="SUPFAM" id="SSF56399">
    <property type="entry name" value="ADP-ribosylation"/>
    <property type="match status" value="1"/>
</dbReference>
<dbReference type="Pfam" id="PF00644">
    <property type="entry name" value="PARP"/>
    <property type="match status" value="1"/>
</dbReference>
<dbReference type="InterPro" id="IPR041400">
    <property type="entry name" value="PARP16_N"/>
</dbReference>
<evidence type="ECO:0000259" key="6">
    <source>
        <dbReference type="Pfam" id="PF00644"/>
    </source>
</evidence>
<dbReference type="Proteomes" id="UP000198287">
    <property type="component" value="Unassembled WGS sequence"/>
</dbReference>
<comment type="similarity">
    <text evidence="5">Belongs to the ARTD/PARP family.</text>
</comment>